<accession>A0A1Y4JV85</accession>
<dbReference type="AlphaFoldDB" id="A0A1Y4JV85"/>
<dbReference type="Pfam" id="PF04991">
    <property type="entry name" value="LicD"/>
    <property type="match status" value="2"/>
</dbReference>
<dbReference type="PANTHER" id="PTHR43404">
    <property type="entry name" value="LIPOPOLYSACCHARIDE CHOLINEPHOSPHOTRANSFERASE LICD"/>
    <property type="match status" value="1"/>
</dbReference>
<gene>
    <name evidence="2" type="ORF">B5F24_00345</name>
</gene>
<dbReference type="InterPro" id="IPR007074">
    <property type="entry name" value="LicD/FKTN/FKRP_NTP_transf"/>
</dbReference>
<dbReference type="InterPro" id="IPR052942">
    <property type="entry name" value="LPS_cholinephosphotransferase"/>
</dbReference>
<evidence type="ECO:0000259" key="1">
    <source>
        <dbReference type="Pfam" id="PF04991"/>
    </source>
</evidence>
<feature type="domain" description="LicD/FKTN/FKRP nucleotidyltransferase" evidence="1">
    <location>
        <begin position="39"/>
        <end position="143"/>
    </location>
</feature>
<feature type="domain" description="LicD/FKTN/FKRP nucleotidyltransferase" evidence="1">
    <location>
        <begin position="203"/>
        <end position="249"/>
    </location>
</feature>
<dbReference type="PANTHER" id="PTHR43404:SF2">
    <property type="entry name" value="LIPOPOLYSACCHARIDE CHOLINEPHOSPHOTRANSFERASE LICD"/>
    <property type="match status" value="1"/>
</dbReference>
<comment type="caution">
    <text evidence="2">The sequence shown here is derived from an EMBL/GenBank/DDBJ whole genome shotgun (WGS) entry which is preliminary data.</text>
</comment>
<dbReference type="EMBL" id="NFKE01000001">
    <property type="protein sequence ID" value="OUP36385.1"/>
    <property type="molecule type" value="Genomic_DNA"/>
</dbReference>
<name>A0A1Y4JV85_9BACE</name>
<protein>
    <recommendedName>
        <fullName evidence="1">LicD/FKTN/FKRP nucleotidyltransferase domain-containing protein</fullName>
    </recommendedName>
</protein>
<dbReference type="Proteomes" id="UP000196587">
    <property type="component" value="Unassembled WGS sequence"/>
</dbReference>
<proteinExistence type="predicted"/>
<organism evidence="2 3">
    <name type="scientific">Bacteroides clarus</name>
    <dbReference type="NCBI Taxonomy" id="626929"/>
    <lineage>
        <taxon>Bacteria</taxon>
        <taxon>Pseudomonadati</taxon>
        <taxon>Bacteroidota</taxon>
        <taxon>Bacteroidia</taxon>
        <taxon>Bacteroidales</taxon>
        <taxon>Bacteroidaceae</taxon>
        <taxon>Bacteroides</taxon>
    </lineage>
</organism>
<evidence type="ECO:0000313" key="3">
    <source>
        <dbReference type="Proteomes" id="UP000196587"/>
    </source>
</evidence>
<reference evidence="3" key="1">
    <citation type="submission" date="2017-04" db="EMBL/GenBank/DDBJ databases">
        <title>Function of individual gut microbiota members based on whole genome sequencing of pure cultures obtained from chicken caecum.</title>
        <authorList>
            <person name="Medvecky M."/>
            <person name="Cejkova D."/>
            <person name="Polansky O."/>
            <person name="Karasova D."/>
            <person name="Kubasova T."/>
            <person name="Cizek A."/>
            <person name="Rychlik I."/>
        </authorList>
    </citation>
    <scope>NUCLEOTIDE SEQUENCE [LARGE SCALE GENOMIC DNA]</scope>
    <source>
        <strain evidence="3">An189</strain>
    </source>
</reference>
<dbReference type="GO" id="GO:0009100">
    <property type="term" value="P:glycoprotein metabolic process"/>
    <property type="evidence" value="ECO:0007669"/>
    <property type="project" value="UniProtKB-ARBA"/>
</dbReference>
<dbReference type="RefSeq" id="WP_087411856.1">
    <property type="nucleotide sequence ID" value="NZ_CALIXP010000055.1"/>
</dbReference>
<sequence>MIDIIMSKELKYKYNPEGSILRKQQMVMLHILENVAKICDDNNIDYWLSSGTLLGAYRHGGFIPWDDDLDIMILRKDLKRFREVMIKSLPADMVLQDHSTDSDYYHPYLKIRDLNSRIYETGNEDINYKYRGIYIDVFPMEHSHLFLLHSTNIIWEPLLYKFILSRKKDPYGLKFALNQLLYYTFSLLFGACRIVDRFFKTNNLNHSYGCYWKQTQPISNIFPLKTIKFEGKDFKAPHKVTEWLAKAYGDYNALPKEEDIELHLTKIDFLPK</sequence>
<evidence type="ECO:0000313" key="2">
    <source>
        <dbReference type="EMBL" id="OUP36385.1"/>
    </source>
</evidence>